<dbReference type="RefSeq" id="WP_179761761.1">
    <property type="nucleotide sequence ID" value="NZ_BAAAJZ010000003.1"/>
</dbReference>
<dbReference type="EC" id="3.5.99.2" evidence="2"/>
<dbReference type="Pfam" id="PF03070">
    <property type="entry name" value="TENA_THI-4"/>
    <property type="match status" value="1"/>
</dbReference>
<feature type="binding site" evidence="4">
    <location>
        <position position="44"/>
    </location>
    <ligand>
        <name>substrate</name>
    </ligand>
</feature>
<comment type="catalytic activity">
    <reaction evidence="2">
        <text>4-amino-5-aminomethyl-2-methylpyrimidine + H2O = 4-amino-5-hydroxymethyl-2-methylpyrimidine + NH4(+)</text>
        <dbReference type="Rhea" id="RHEA:31799"/>
        <dbReference type="ChEBI" id="CHEBI:15377"/>
        <dbReference type="ChEBI" id="CHEBI:16892"/>
        <dbReference type="ChEBI" id="CHEBI:28938"/>
        <dbReference type="ChEBI" id="CHEBI:63416"/>
        <dbReference type="EC" id="3.5.99.2"/>
    </reaction>
</comment>
<comment type="similarity">
    <text evidence="2">Belongs to the TenA family.</text>
</comment>
<dbReference type="GO" id="GO:0050334">
    <property type="term" value="F:thiaminase activity"/>
    <property type="evidence" value="ECO:0007669"/>
    <property type="project" value="UniProtKB-UniRule"/>
</dbReference>
<dbReference type="PANTHER" id="PTHR43198:SF2">
    <property type="entry name" value="SI:CH1073-67J19.1-RELATED"/>
    <property type="match status" value="1"/>
</dbReference>
<dbReference type="UniPathway" id="UPA00060"/>
<organism evidence="6 7">
    <name type="scientific">Pseudonocardia alni</name>
    <name type="common">Amycolata alni</name>
    <dbReference type="NCBI Taxonomy" id="33907"/>
    <lineage>
        <taxon>Bacteria</taxon>
        <taxon>Bacillati</taxon>
        <taxon>Actinomycetota</taxon>
        <taxon>Actinomycetes</taxon>
        <taxon>Pseudonocardiales</taxon>
        <taxon>Pseudonocardiaceae</taxon>
        <taxon>Pseudonocardia</taxon>
    </lineage>
</organism>
<dbReference type="Gene3D" id="1.20.910.10">
    <property type="entry name" value="Heme oxygenase-like"/>
    <property type="match status" value="1"/>
</dbReference>
<evidence type="ECO:0000256" key="2">
    <source>
        <dbReference type="PIRNR" id="PIRNR003170"/>
    </source>
</evidence>
<dbReference type="AlphaFoldDB" id="A0A852WC82"/>
<dbReference type="InterPro" id="IPR026285">
    <property type="entry name" value="TenA_E"/>
</dbReference>
<feature type="active site" description="Proton donor" evidence="3">
    <location>
        <position position="200"/>
    </location>
</feature>
<protein>
    <recommendedName>
        <fullName evidence="2">Aminopyrimidine aminohydrolase</fullName>
        <ecNumber evidence="2">3.5.99.2</ecNumber>
    </recommendedName>
</protein>
<evidence type="ECO:0000313" key="7">
    <source>
        <dbReference type="Proteomes" id="UP000549695"/>
    </source>
</evidence>
<feature type="domain" description="Thiaminase-2/PQQC" evidence="5">
    <location>
        <begin position="13"/>
        <end position="208"/>
    </location>
</feature>
<dbReference type="EMBL" id="JACCCZ010000001">
    <property type="protein sequence ID" value="NYG03396.1"/>
    <property type="molecule type" value="Genomic_DNA"/>
</dbReference>
<evidence type="ECO:0000313" key="6">
    <source>
        <dbReference type="EMBL" id="NYG03396.1"/>
    </source>
</evidence>
<dbReference type="InterPro" id="IPR016084">
    <property type="entry name" value="Haem_Oase-like_multi-hlx"/>
</dbReference>
<keyword evidence="2" id="KW-0784">Thiamine biosynthesis</keyword>
<comment type="catalytic activity">
    <reaction evidence="2">
        <text>thiamine + H2O = 5-(2-hydroxyethyl)-4-methylthiazole + 4-amino-5-hydroxymethyl-2-methylpyrimidine + H(+)</text>
        <dbReference type="Rhea" id="RHEA:17509"/>
        <dbReference type="ChEBI" id="CHEBI:15377"/>
        <dbReference type="ChEBI" id="CHEBI:15378"/>
        <dbReference type="ChEBI" id="CHEBI:16892"/>
        <dbReference type="ChEBI" id="CHEBI:17957"/>
        <dbReference type="ChEBI" id="CHEBI:18385"/>
        <dbReference type="EC" id="3.5.99.2"/>
    </reaction>
</comment>
<comment type="pathway">
    <text evidence="1 2">Cofactor biosynthesis; thiamine diphosphate biosynthesis.</text>
</comment>
<dbReference type="GeneID" id="98053388"/>
<dbReference type="GO" id="GO:0009228">
    <property type="term" value="P:thiamine biosynthetic process"/>
    <property type="evidence" value="ECO:0007669"/>
    <property type="project" value="UniProtKB-KW"/>
</dbReference>
<proteinExistence type="inferred from homology"/>
<keyword evidence="2 6" id="KW-0378">Hydrolase</keyword>
<reference evidence="6 7" key="1">
    <citation type="submission" date="2020-07" db="EMBL/GenBank/DDBJ databases">
        <title>Sequencing the genomes of 1000 actinobacteria strains.</title>
        <authorList>
            <person name="Klenk H.-P."/>
        </authorList>
    </citation>
    <scope>NUCLEOTIDE SEQUENCE [LARGE SCALE GENOMIC DNA]</scope>
    <source>
        <strain evidence="6 7">DSM 44749</strain>
    </source>
</reference>
<accession>A0A852WC82</accession>
<dbReference type="InterPro" id="IPR050967">
    <property type="entry name" value="Thiamine_Salvage_TenA"/>
</dbReference>
<dbReference type="PANTHER" id="PTHR43198">
    <property type="entry name" value="BIFUNCTIONAL TH2 PROTEIN"/>
    <property type="match status" value="1"/>
</dbReference>
<dbReference type="PIRSF" id="PIRSF003170">
    <property type="entry name" value="Pet18p"/>
    <property type="match status" value="1"/>
</dbReference>
<feature type="binding site" evidence="4">
    <location>
        <position position="131"/>
    </location>
    <ligand>
        <name>substrate</name>
    </ligand>
</feature>
<evidence type="ECO:0000259" key="5">
    <source>
        <dbReference type="Pfam" id="PF03070"/>
    </source>
</evidence>
<dbReference type="GO" id="GO:0005829">
    <property type="term" value="C:cytosol"/>
    <property type="evidence" value="ECO:0007669"/>
    <property type="project" value="TreeGrafter"/>
</dbReference>
<sequence length="210" mass="23616">MGFSVQLRESTAATWDAAVGHRFVDELWSGSLDRGVLRHYLEQDLQFVDSFLALLGAAVATADRPGPRVRLARQLGLVAGPENDYFERSLGELDGHTEPERTAPTVGFVDLMDEARDAGYAETLAVLVVAEWLYLDWATRPGAITPDDRISREWIELHRGVEFEEWVAFLRDELDRAADRLDPTHRERVAALFVRAVDLELAFFDATYPG</sequence>
<dbReference type="GO" id="GO:0009229">
    <property type="term" value="P:thiamine diphosphate biosynthetic process"/>
    <property type="evidence" value="ECO:0007669"/>
    <property type="project" value="UniProtKB-UniPathway"/>
</dbReference>
<dbReference type="Proteomes" id="UP000549695">
    <property type="component" value="Unassembled WGS sequence"/>
</dbReference>
<evidence type="ECO:0000256" key="3">
    <source>
        <dbReference type="PIRSR" id="PIRSR003170-1"/>
    </source>
</evidence>
<name>A0A852WC82_PSEA5</name>
<evidence type="ECO:0000256" key="4">
    <source>
        <dbReference type="PIRSR" id="PIRSR003170-2"/>
    </source>
</evidence>
<feature type="binding site" evidence="4">
    <location>
        <position position="82"/>
    </location>
    <ligand>
        <name>substrate</name>
    </ligand>
</feature>
<dbReference type="CDD" id="cd19358">
    <property type="entry name" value="TenA_E_Spr0628-like"/>
    <property type="match status" value="1"/>
</dbReference>
<dbReference type="SUPFAM" id="SSF48613">
    <property type="entry name" value="Heme oxygenase-like"/>
    <property type="match status" value="1"/>
</dbReference>
<comment type="caution">
    <text evidence="6">The sequence shown here is derived from an EMBL/GenBank/DDBJ whole genome shotgun (WGS) entry which is preliminary data.</text>
</comment>
<evidence type="ECO:0000256" key="1">
    <source>
        <dbReference type="ARBA" id="ARBA00004948"/>
    </source>
</evidence>
<keyword evidence="7" id="KW-1185">Reference proteome</keyword>
<dbReference type="InterPro" id="IPR004305">
    <property type="entry name" value="Thiaminase-2/PQQC"/>
</dbReference>
<gene>
    <name evidence="6" type="ORF">HDA37_003681</name>
</gene>
<comment type="function">
    <text evidence="2">Catalyzes an amino-pyrimidine hydrolysis reaction at the C5' of the pyrimidine moiety of thiamine compounds, a reaction that is part of a thiamine salvage pathway. Thus, catalyzes the conversion of 4-amino-5-aminomethyl-2-methylpyrimidine to 4-amino-5-hydroxymethyl-2-methylpyrimidine (HMP).</text>
</comment>